<evidence type="ECO:0000313" key="1">
    <source>
        <dbReference type="EMBL" id="SEA19515.1"/>
    </source>
</evidence>
<name>A0A1H3Z760_9RHOB</name>
<gene>
    <name evidence="1" type="ORF">SAMN05444370_103421</name>
</gene>
<reference evidence="1 2" key="1">
    <citation type="submission" date="2016-10" db="EMBL/GenBank/DDBJ databases">
        <authorList>
            <person name="de Groot N.N."/>
        </authorList>
    </citation>
    <scope>NUCLEOTIDE SEQUENCE [LARGE SCALE GENOMIC DNA]</scope>
    <source>
        <strain evidence="1 2">DSM 15345</strain>
    </source>
</reference>
<dbReference type="PANTHER" id="PTHR38605">
    <property type="entry name" value="ATPASE-RELATED"/>
    <property type="match status" value="1"/>
</dbReference>
<protein>
    <recommendedName>
        <fullName evidence="3">YcjX family protein</fullName>
    </recommendedName>
</protein>
<dbReference type="PIRSF" id="PIRSF019381">
    <property type="entry name" value="YcjX"/>
    <property type="match status" value="1"/>
</dbReference>
<sequence length="477" mass="51601">MIGGLIDDMMRAVEDARDSATEALFEPTLRLGVTGLSRAGKTVFIASLVANLLARGRMSRLKAEAEGRIGAVALRPQPDRDVPRFDFESHMAALSAPEPRWPQGTRSIAQLRLSIRHRSANWLERMTGDSTLHLDIVDYPGEWLLDLALIGQDYAAWSDRALALARAPLRAPLAAPWLALLDAADPDAALDETQARALSAAYADYLKRAKAAGLSGLTPGRFLLPGELEGSPALTFCPLPAGSKRRRGGMRAEFERRYDAYVARVAKPFFRDHFARIDRQVVLVDLLGALDAGPGAVADLRDAMTAVLGCFRPGGGWLASILGRRIDRILFAATKADHVHHVQHPRLTAMMQAMLRESVARAEFRGAKVETMAIAALRATVEQEVARDGRQLPCVRGRLLETGREAALFPGDLPDNPAAVLAQAREDAPPGAGWLGGELDLMDFAPPKPSASARAGDGPPHIRLDRAAEFLLGDRLA</sequence>
<dbReference type="InterPro" id="IPR007413">
    <property type="entry name" value="YcjX-like"/>
</dbReference>
<accession>A0A1H3Z760</accession>
<dbReference type="PANTHER" id="PTHR38605:SF1">
    <property type="entry name" value="ATPASE"/>
    <property type="match status" value="1"/>
</dbReference>
<organism evidence="1 2">
    <name type="scientific">Rubrimonas cliftonensis</name>
    <dbReference type="NCBI Taxonomy" id="89524"/>
    <lineage>
        <taxon>Bacteria</taxon>
        <taxon>Pseudomonadati</taxon>
        <taxon>Pseudomonadota</taxon>
        <taxon>Alphaproteobacteria</taxon>
        <taxon>Rhodobacterales</taxon>
        <taxon>Paracoccaceae</taxon>
        <taxon>Rubrimonas</taxon>
    </lineage>
</organism>
<proteinExistence type="predicted"/>
<evidence type="ECO:0008006" key="3">
    <source>
        <dbReference type="Google" id="ProtNLM"/>
    </source>
</evidence>
<evidence type="ECO:0000313" key="2">
    <source>
        <dbReference type="Proteomes" id="UP000198703"/>
    </source>
</evidence>
<dbReference type="STRING" id="89524.SAMN05444370_103421"/>
<keyword evidence="2" id="KW-1185">Reference proteome</keyword>
<dbReference type="Proteomes" id="UP000198703">
    <property type="component" value="Unassembled WGS sequence"/>
</dbReference>
<dbReference type="Pfam" id="PF04317">
    <property type="entry name" value="DUF463"/>
    <property type="match status" value="1"/>
</dbReference>
<dbReference type="EMBL" id="FNQM01000003">
    <property type="protein sequence ID" value="SEA19515.1"/>
    <property type="molecule type" value="Genomic_DNA"/>
</dbReference>
<dbReference type="AlphaFoldDB" id="A0A1H3Z760"/>